<dbReference type="InterPro" id="IPR011006">
    <property type="entry name" value="CheY-like_superfamily"/>
</dbReference>
<evidence type="ECO:0000256" key="3">
    <source>
        <dbReference type="ARBA" id="ARBA00023012"/>
    </source>
</evidence>
<dbReference type="Gene3D" id="3.40.50.2300">
    <property type="match status" value="1"/>
</dbReference>
<dbReference type="Gene3D" id="6.10.250.690">
    <property type="match status" value="1"/>
</dbReference>
<dbReference type="SUPFAM" id="SSF52172">
    <property type="entry name" value="CheY-like"/>
    <property type="match status" value="1"/>
</dbReference>
<accession>A0A9X8Y8T8</accession>
<dbReference type="InterPro" id="IPR016032">
    <property type="entry name" value="Sig_transdc_resp-reg_C-effctor"/>
</dbReference>
<dbReference type="SMART" id="SM00448">
    <property type="entry name" value="REC"/>
    <property type="match status" value="1"/>
</dbReference>
<feature type="modified residue" description="4-aspartylphosphate" evidence="8">
    <location>
        <position position="53"/>
    </location>
</feature>
<evidence type="ECO:0000313" key="13">
    <source>
        <dbReference type="Proteomes" id="UP000294682"/>
    </source>
</evidence>
<dbReference type="InterPro" id="IPR036388">
    <property type="entry name" value="WH-like_DNA-bd_sf"/>
</dbReference>
<dbReference type="GO" id="GO:0032993">
    <property type="term" value="C:protein-DNA complex"/>
    <property type="evidence" value="ECO:0007669"/>
    <property type="project" value="TreeGrafter"/>
</dbReference>
<keyword evidence="2 8" id="KW-0597">Phosphoprotein</keyword>
<dbReference type="PANTHER" id="PTHR48111:SF2">
    <property type="entry name" value="RESPONSE REGULATOR SAER"/>
    <property type="match status" value="1"/>
</dbReference>
<dbReference type="PANTHER" id="PTHR48111">
    <property type="entry name" value="REGULATOR OF RPOS"/>
    <property type="match status" value="1"/>
</dbReference>
<dbReference type="CDD" id="cd00383">
    <property type="entry name" value="trans_reg_C"/>
    <property type="match status" value="1"/>
</dbReference>
<dbReference type="FunFam" id="1.10.10.10:FF:000018">
    <property type="entry name" value="DNA-binding response regulator ResD"/>
    <property type="match status" value="1"/>
</dbReference>
<keyword evidence="6" id="KW-0804">Transcription</keyword>
<dbReference type="SMART" id="SM00862">
    <property type="entry name" value="Trans_reg_C"/>
    <property type="match status" value="1"/>
</dbReference>
<keyword evidence="3" id="KW-0902">Two-component regulatory system</keyword>
<comment type="caution">
    <text evidence="12">The sequence shown here is derived from an EMBL/GenBank/DDBJ whole genome shotgun (WGS) entry which is preliminary data.</text>
</comment>
<evidence type="ECO:0000259" key="11">
    <source>
        <dbReference type="PROSITE" id="PS51755"/>
    </source>
</evidence>
<keyword evidence="5 9" id="KW-0238">DNA-binding</keyword>
<dbReference type="Pfam" id="PF00486">
    <property type="entry name" value="Trans_reg_C"/>
    <property type="match status" value="1"/>
</dbReference>
<evidence type="ECO:0000256" key="5">
    <source>
        <dbReference type="ARBA" id="ARBA00023125"/>
    </source>
</evidence>
<protein>
    <recommendedName>
        <fullName evidence="1">Stage 0 sporulation protein A homolog</fullName>
    </recommendedName>
</protein>
<dbReference type="Proteomes" id="UP000294682">
    <property type="component" value="Unassembled WGS sequence"/>
</dbReference>
<sequence length="236" mass="26980">MNECVLVVDDDREIVKAIAILLRKEGYRVLEAYDGLKALELAAEQSVQLILIDVMMPKLDGLSAVMKIRERRNLPIIVLSAKSEETDKILGLSMGADDYVTKPFSPQELVARVRSQLRRYTSLGDINTALSSGEIHNGRLSYNTEERLLRADGDPVKLTATETKIVDLLMRNLGRIFPAEEIYRRVWEEEAFAPENTVMVHIRRIREKIELNPKEPEYLKVVWGIGYKIEKMESHT</sequence>
<dbReference type="OrthoDB" id="9790442at2"/>
<dbReference type="GO" id="GO:0000156">
    <property type="term" value="F:phosphorelay response regulator activity"/>
    <property type="evidence" value="ECO:0007669"/>
    <property type="project" value="TreeGrafter"/>
</dbReference>
<evidence type="ECO:0000256" key="7">
    <source>
        <dbReference type="ARBA" id="ARBA00024867"/>
    </source>
</evidence>
<dbReference type="AlphaFoldDB" id="A0A9X8Y8T8"/>
<dbReference type="Pfam" id="PF00072">
    <property type="entry name" value="Response_reg"/>
    <property type="match status" value="1"/>
</dbReference>
<dbReference type="InterPro" id="IPR001867">
    <property type="entry name" value="OmpR/PhoB-type_DNA-bd"/>
</dbReference>
<keyword evidence="4" id="KW-0805">Transcription regulation</keyword>
<evidence type="ECO:0000256" key="8">
    <source>
        <dbReference type="PROSITE-ProRule" id="PRU00169"/>
    </source>
</evidence>
<organism evidence="12 13">
    <name type="scientific">Harryflintia acetispora</name>
    <dbReference type="NCBI Taxonomy" id="1849041"/>
    <lineage>
        <taxon>Bacteria</taxon>
        <taxon>Bacillati</taxon>
        <taxon>Bacillota</taxon>
        <taxon>Clostridia</taxon>
        <taxon>Eubacteriales</taxon>
        <taxon>Oscillospiraceae</taxon>
        <taxon>Harryflintia</taxon>
    </lineage>
</organism>
<name>A0A9X8Y8T8_9FIRM</name>
<proteinExistence type="predicted"/>
<feature type="domain" description="Response regulatory" evidence="10">
    <location>
        <begin position="4"/>
        <end position="117"/>
    </location>
</feature>
<dbReference type="GO" id="GO:0006355">
    <property type="term" value="P:regulation of DNA-templated transcription"/>
    <property type="evidence" value="ECO:0007669"/>
    <property type="project" value="InterPro"/>
</dbReference>
<evidence type="ECO:0000256" key="6">
    <source>
        <dbReference type="ARBA" id="ARBA00023163"/>
    </source>
</evidence>
<evidence type="ECO:0000256" key="2">
    <source>
        <dbReference type="ARBA" id="ARBA00022553"/>
    </source>
</evidence>
<feature type="DNA-binding region" description="OmpR/PhoB-type" evidence="9">
    <location>
        <begin position="132"/>
        <end position="231"/>
    </location>
</feature>
<evidence type="ECO:0000259" key="10">
    <source>
        <dbReference type="PROSITE" id="PS50110"/>
    </source>
</evidence>
<evidence type="ECO:0000256" key="1">
    <source>
        <dbReference type="ARBA" id="ARBA00018672"/>
    </source>
</evidence>
<feature type="domain" description="OmpR/PhoB-type" evidence="11">
    <location>
        <begin position="132"/>
        <end position="231"/>
    </location>
</feature>
<dbReference type="InterPro" id="IPR039420">
    <property type="entry name" value="WalR-like"/>
</dbReference>
<evidence type="ECO:0000256" key="4">
    <source>
        <dbReference type="ARBA" id="ARBA00023015"/>
    </source>
</evidence>
<dbReference type="GO" id="GO:0000976">
    <property type="term" value="F:transcription cis-regulatory region binding"/>
    <property type="evidence" value="ECO:0007669"/>
    <property type="project" value="TreeGrafter"/>
</dbReference>
<dbReference type="EMBL" id="SLUK01000003">
    <property type="protein sequence ID" value="TCL44167.1"/>
    <property type="molecule type" value="Genomic_DNA"/>
</dbReference>
<dbReference type="RefSeq" id="WP_079699016.1">
    <property type="nucleotide sequence ID" value="NZ_JADNAH010000079.1"/>
</dbReference>
<dbReference type="SUPFAM" id="SSF46894">
    <property type="entry name" value="C-terminal effector domain of the bipartite response regulators"/>
    <property type="match status" value="1"/>
</dbReference>
<dbReference type="FunFam" id="3.40.50.2300:FF:000001">
    <property type="entry name" value="DNA-binding response regulator PhoB"/>
    <property type="match status" value="1"/>
</dbReference>
<keyword evidence="13" id="KW-1185">Reference proteome</keyword>
<evidence type="ECO:0000256" key="9">
    <source>
        <dbReference type="PROSITE-ProRule" id="PRU01091"/>
    </source>
</evidence>
<reference evidence="12 13" key="1">
    <citation type="submission" date="2019-03" db="EMBL/GenBank/DDBJ databases">
        <title>Genomic Encyclopedia of Type Strains, Phase IV (KMG-IV): sequencing the most valuable type-strain genomes for metagenomic binning, comparative biology and taxonomic classification.</title>
        <authorList>
            <person name="Goeker M."/>
        </authorList>
    </citation>
    <scope>NUCLEOTIDE SEQUENCE [LARGE SCALE GENOMIC DNA]</scope>
    <source>
        <strain evidence="12 13">DSM 100433</strain>
    </source>
</reference>
<dbReference type="GO" id="GO:0005829">
    <property type="term" value="C:cytosol"/>
    <property type="evidence" value="ECO:0007669"/>
    <property type="project" value="TreeGrafter"/>
</dbReference>
<dbReference type="InterPro" id="IPR001789">
    <property type="entry name" value="Sig_transdc_resp-reg_receiver"/>
</dbReference>
<dbReference type="PROSITE" id="PS50110">
    <property type="entry name" value="RESPONSE_REGULATORY"/>
    <property type="match status" value="1"/>
</dbReference>
<evidence type="ECO:0000313" key="12">
    <source>
        <dbReference type="EMBL" id="TCL44167.1"/>
    </source>
</evidence>
<comment type="function">
    <text evidence="7">May play the central regulatory role in sporulation. It may be an element of the effector pathway responsible for the activation of sporulation genes in response to nutritional stress. Spo0A may act in concert with spo0H (a sigma factor) to control the expression of some genes that are critical to the sporulation process.</text>
</comment>
<dbReference type="Gene3D" id="1.10.10.10">
    <property type="entry name" value="Winged helix-like DNA-binding domain superfamily/Winged helix DNA-binding domain"/>
    <property type="match status" value="1"/>
</dbReference>
<dbReference type="PROSITE" id="PS51755">
    <property type="entry name" value="OMPR_PHOB"/>
    <property type="match status" value="1"/>
</dbReference>
<gene>
    <name evidence="12" type="ORF">EDD78_103205</name>
</gene>